<dbReference type="GO" id="GO:0003677">
    <property type="term" value="F:DNA binding"/>
    <property type="evidence" value="ECO:0007669"/>
    <property type="project" value="InterPro"/>
</dbReference>
<dbReference type="InterPro" id="IPR004808">
    <property type="entry name" value="AP_endonuc_1"/>
</dbReference>
<protein>
    <submittedName>
        <fullName evidence="8">Exodeoxyribonuclease III Xth</fullName>
    </submittedName>
</protein>
<feature type="domain" description="Endonuclease/exonuclease/phosphatase" evidence="7">
    <location>
        <begin position="12"/>
        <end position="254"/>
    </location>
</feature>
<dbReference type="EMBL" id="AUZX01000505">
    <property type="protein sequence ID" value="EQD80646.1"/>
    <property type="molecule type" value="Genomic_DNA"/>
</dbReference>
<dbReference type="InterPro" id="IPR020848">
    <property type="entry name" value="AP_endonuclease_F1_CS"/>
</dbReference>
<comment type="cofactor">
    <cofactor evidence="2">
        <name>Mg(2+)</name>
        <dbReference type="ChEBI" id="CHEBI:18420"/>
    </cofactor>
</comment>
<sequence>MIDIRGAFLKIATWNVNSIRVRLSHVLAWLEKEKPDVLCLQELKCEAPDFPWEAFRAVGYHAHVAGQKTYNGVALVSLQPGVDEVIGLPQWEDPQRRVIAATFGDVRVISVYCPNGESLSSEKYVYKLAWFDALHDYLQDSLVRYPCLLVAGDYNIAPEDRDIHDPAAWAGEVLCSPPEREKFQALEALGLVDCFRQFPQEERSFSWWHYRVNAFKRNLGLRIDHLLASQRLGATLRSCTIDRDPRGWERPSDHTPVWATFEAAPVPYSGAEPKSLSSPRA</sequence>
<dbReference type="PROSITE" id="PS00726">
    <property type="entry name" value="AP_NUCLEASE_F1_1"/>
    <property type="match status" value="1"/>
</dbReference>
<name>T1C596_9ZZZZ</name>
<evidence type="ECO:0000256" key="6">
    <source>
        <dbReference type="ARBA" id="ARBA00022842"/>
    </source>
</evidence>
<evidence type="ECO:0000256" key="4">
    <source>
        <dbReference type="ARBA" id="ARBA00022723"/>
    </source>
</evidence>
<dbReference type="PANTHER" id="PTHR43250">
    <property type="entry name" value="EXODEOXYRIBONUCLEASE III"/>
    <property type="match status" value="1"/>
</dbReference>
<proteinExistence type="inferred from homology"/>
<keyword evidence="6" id="KW-0460">Magnesium</keyword>
<dbReference type="SUPFAM" id="SSF56219">
    <property type="entry name" value="DNase I-like"/>
    <property type="match status" value="1"/>
</dbReference>
<dbReference type="Gene3D" id="3.60.10.10">
    <property type="entry name" value="Endonuclease/exonuclease/phosphatase"/>
    <property type="match status" value="1"/>
</dbReference>
<dbReference type="InterPro" id="IPR036691">
    <property type="entry name" value="Endo/exonu/phosph_ase_sf"/>
</dbReference>
<comment type="similarity">
    <text evidence="3">Belongs to the DNA repair enzymes AP/ExoA family.</text>
</comment>
<dbReference type="Pfam" id="PF03372">
    <property type="entry name" value="Exo_endo_phos"/>
    <property type="match status" value="1"/>
</dbReference>
<dbReference type="AlphaFoldDB" id="T1C596"/>
<evidence type="ECO:0000256" key="1">
    <source>
        <dbReference type="ARBA" id="ARBA00001936"/>
    </source>
</evidence>
<reference evidence="8" key="1">
    <citation type="submission" date="2013-08" db="EMBL/GenBank/DDBJ databases">
        <authorList>
            <person name="Mendez C."/>
            <person name="Richter M."/>
            <person name="Ferrer M."/>
            <person name="Sanchez J."/>
        </authorList>
    </citation>
    <scope>NUCLEOTIDE SEQUENCE</scope>
</reference>
<dbReference type="PANTHER" id="PTHR43250:SF2">
    <property type="entry name" value="EXODEOXYRIBONUCLEASE III"/>
    <property type="match status" value="1"/>
</dbReference>
<evidence type="ECO:0000256" key="2">
    <source>
        <dbReference type="ARBA" id="ARBA00001946"/>
    </source>
</evidence>
<dbReference type="GO" id="GO:0008311">
    <property type="term" value="F:double-stranded DNA 3'-5' DNA exonuclease activity"/>
    <property type="evidence" value="ECO:0007669"/>
    <property type="project" value="InterPro"/>
</dbReference>
<dbReference type="InterPro" id="IPR037493">
    <property type="entry name" value="ExoIII-like"/>
</dbReference>
<dbReference type="InterPro" id="IPR005135">
    <property type="entry name" value="Endo/exonuclease/phosphatase"/>
</dbReference>
<evidence type="ECO:0000313" key="8">
    <source>
        <dbReference type="EMBL" id="EQD80646.1"/>
    </source>
</evidence>
<accession>T1C596</accession>
<dbReference type="NCBIfam" id="TIGR00633">
    <property type="entry name" value="xth"/>
    <property type="match status" value="1"/>
</dbReference>
<dbReference type="InterPro" id="IPR020847">
    <property type="entry name" value="AP_endonuclease_F1_BS"/>
</dbReference>
<evidence type="ECO:0000256" key="3">
    <source>
        <dbReference type="ARBA" id="ARBA00007092"/>
    </source>
</evidence>
<organism evidence="8">
    <name type="scientific">mine drainage metagenome</name>
    <dbReference type="NCBI Taxonomy" id="410659"/>
    <lineage>
        <taxon>unclassified sequences</taxon>
        <taxon>metagenomes</taxon>
        <taxon>ecological metagenomes</taxon>
    </lineage>
</organism>
<comment type="cofactor">
    <cofactor evidence="1">
        <name>Mn(2+)</name>
        <dbReference type="ChEBI" id="CHEBI:29035"/>
    </cofactor>
</comment>
<dbReference type="CDD" id="cd09086">
    <property type="entry name" value="ExoIII-like_AP-endo"/>
    <property type="match status" value="1"/>
</dbReference>
<comment type="caution">
    <text evidence="8">The sequence shown here is derived from an EMBL/GenBank/DDBJ whole genome shotgun (WGS) entry which is preliminary data.</text>
</comment>
<dbReference type="GO" id="GO:0004519">
    <property type="term" value="F:endonuclease activity"/>
    <property type="evidence" value="ECO:0007669"/>
    <property type="project" value="InterPro"/>
</dbReference>
<keyword evidence="4" id="KW-0479">Metal-binding</keyword>
<dbReference type="GO" id="GO:0046872">
    <property type="term" value="F:metal ion binding"/>
    <property type="evidence" value="ECO:0007669"/>
    <property type="project" value="UniProtKB-KW"/>
</dbReference>
<dbReference type="GO" id="GO:0006281">
    <property type="term" value="P:DNA repair"/>
    <property type="evidence" value="ECO:0007669"/>
    <property type="project" value="InterPro"/>
</dbReference>
<dbReference type="PROSITE" id="PS51435">
    <property type="entry name" value="AP_NUCLEASE_F1_4"/>
    <property type="match status" value="1"/>
</dbReference>
<evidence type="ECO:0000259" key="7">
    <source>
        <dbReference type="Pfam" id="PF03372"/>
    </source>
</evidence>
<evidence type="ECO:0000256" key="5">
    <source>
        <dbReference type="ARBA" id="ARBA00022801"/>
    </source>
</evidence>
<dbReference type="NCBIfam" id="TIGR00195">
    <property type="entry name" value="exoDNase_III"/>
    <property type="match status" value="1"/>
</dbReference>
<keyword evidence="5" id="KW-0378">Hydrolase</keyword>
<reference evidence="8" key="2">
    <citation type="journal article" date="2014" name="ISME J.">
        <title>Microbial stratification in low pH oxic and suboxic macroscopic growths along an acid mine drainage.</title>
        <authorList>
            <person name="Mendez-Garcia C."/>
            <person name="Mesa V."/>
            <person name="Sprenger R.R."/>
            <person name="Richter M."/>
            <person name="Diez M.S."/>
            <person name="Solano J."/>
            <person name="Bargiela R."/>
            <person name="Golyshina O.V."/>
            <person name="Manteca A."/>
            <person name="Ramos J.L."/>
            <person name="Gallego J.R."/>
            <person name="Llorente I."/>
            <person name="Martins Dos Santos V.A."/>
            <person name="Jensen O.N."/>
            <person name="Pelaez A.I."/>
            <person name="Sanchez J."/>
            <person name="Ferrer M."/>
        </authorList>
    </citation>
    <scope>NUCLEOTIDE SEQUENCE</scope>
</reference>
<dbReference type="PROSITE" id="PS00728">
    <property type="entry name" value="AP_NUCLEASE_F1_3"/>
    <property type="match status" value="1"/>
</dbReference>
<gene>
    <name evidence="8" type="ORF">B1A_00669</name>
</gene>